<evidence type="ECO:0000313" key="2">
    <source>
        <dbReference type="EMBL" id="QOY86185.1"/>
    </source>
</evidence>
<organism evidence="2 3">
    <name type="scientific">Paludibaculum fermentans</name>
    <dbReference type="NCBI Taxonomy" id="1473598"/>
    <lineage>
        <taxon>Bacteria</taxon>
        <taxon>Pseudomonadati</taxon>
        <taxon>Acidobacteriota</taxon>
        <taxon>Terriglobia</taxon>
        <taxon>Bryobacterales</taxon>
        <taxon>Bryobacteraceae</taxon>
        <taxon>Paludibaculum</taxon>
    </lineage>
</organism>
<sequence length="317" mass="31351">MKGLTDIDGILVGHASDYEALTGCTVILCEQGAVAGYDIRGGASGTEEAEVMSPFHIAPVVHAVVLAGGSAFGLEAASGVRRFLEHKGVGFPTGAAIVPIVPAAILYDLGIGKANIRPTREMGEAAASAATADAVKEGNLGAGTGATIGKALGMKNAMKGGLGSATVNLPNGVKVSALVAVNALGDVVDPATGRILAGARKQPGSREFAGSSALMKQLGPTGGLSRGNTTLAVVATNAKFTKVESTAIARHAHHGLVKAISPVHTSMDGDMTICLSYGKLTASVDAVSVAAAEAVAEAIVRAVKAAKSIGGVPGLAG</sequence>
<dbReference type="InterPro" id="IPR005321">
    <property type="entry name" value="Peptidase_S58_DmpA"/>
</dbReference>
<name>A0A7S7SJP1_PALFE</name>
<dbReference type="SUPFAM" id="SSF56266">
    <property type="entry name" value="DmpA/ArgJ-like"/>
    <property type="match status" value="1"/>
</dbReference>
<dbReference type="Pfam" id="PF03576">
    <property type="entry name" value="Peptidase_S58"/>
    <property type="match status" value="1"/>
</dbReference>
<accession>A0A7S7SJP1</accession>
<protein>
    <submittedName>
        <fullName evidence="2">P1 family peptidase</fullName>
    </submittedName>
</protein>
<evidence type="ECO:0000256" key="1">
    <source>
        <dbReference type="ARBA" id="ARBA00007068"/>
    </source>
</evidence>
<dbReference type="KEGG" id="pfer:IRI77_25700"/>
<dbReference type="PANTHER" id="PTHR36512:SF3">
    <property type="entry name" value="BLR5678 PROTEIN"/>
    <property type="match status" value="1"/>
</dbReference>
<dbReference type="AlphaFoldDB" id="A0A7S7SJP1"/>
<dbReference type="Gene3D" id="3.60.70.12">
    <property type="entry name" value="L-amino peptidase D-ALA esterase/amidase"/>
    <property type="match status" value="1"/>
</dbReference>
<dbReference type="Proteomes" id="UP000593892">
    <property type="component" value="Chromosome"/>
</dbReference>
<dbReference type="RefSeq" id="WP_194447854.1">
    <property type="nucleotide sequence ID" value="NZ_CP063849.1"/>
</dbReference>
<reference evidence="2 3" key="1">
    <citation type="submission" date="2020-10" db="EMBL/GenBank/DDBJ databases">
        <title>Complete genome sequence of Paludibaculum fermentans P105T, a facultatively anaerobic acidobacterium capable of dissimilatory Fe(III) reduction.</title>
        <authorList>
            <person name="Dedysh S.N."/>
            <person name="Beletsky A.V."/>
            <person name="Kulichevskaya I.S."/>
            <person name="Mardanov A.V."/>
            <person name="Ravin N.V."/>
        </authorList>
    </citation>
    <scope>NUCLEOTIDE SEQUENCE [LARGE SCALE GENOMIC DNA]</scope>
    <source>
        <strain evidence="2 3">P105</strain>
    </source>
</reference>
<gene>
    <name evidence="2" type="ORF">IRI77_25700</name>
</gene>
<dbReference type="GO" id="GO:0004177">
    <property type="term" value="F:aminopeptidase activity"/>
    <property type="evidence" value="ECO:0007669"/>
    <property type="project" value="TreeGrafter"/>
</dbReference>
<dbReference type="EMBL" id="CP063849">
    <property type="protein sequence ID" value="QOY86185.1"/>
    <property type="molecule type" value="Genomic_DNA"/>
</dbReference>
<keyword evidence="3" id="KW-1185">Reference proteome</keyword>
<comment type="similarity">
    <text evidence="1">Belongs to the peptidase S58 family.</text>
</comment>
<proteinExistence type="inferred from homology"/>
<dbReference type="CDD" id="cd02252">
    <property type="entry name" value="nylC_like"/>
    <property type="match status" value="1"/>
</dbReference>
<dbReference type="PANTHER" id="PTHR36512">
    <property type="entry name" value="D-AMINOPEPTIDASE"/>
    <property type="match status" value="1"/>
</dbReference>
<evidence type="ECO:0000313" key="3">
    <source>
        <dbReference type="Proteomes" id="UP000593892"/>
    </source>
</evidence>
<dbReference type="InterPro" id="IPR016117">
    <property type="entry name" value="ArgJ-like_dom_sf"/>
</dbReference>